<keyword evidence="6 9" id="KW-0812">Transmembrane</keyword>
<sequence>MKLPHIFTDRPILATVLSLVIIIIGTLSYFSLPVNQYPDIVPPTIEIRASLPGASAKTVSEVVATPLEQEINGVENMIYMQSQATDDGNLTITVTFELGTDIDDAQVQVQNRVARAEPRLPQQTRQLGVTTLKNSPNFLMVVNLLSPDKSYDQLYISNYATLRIRDQLSRIDGVGNVMVFGGSEYAMRVWVDPDRMTTLNITSGDVLGALRAQNVQVASGNLNQEPNNAEGGAFRINVQTQGRLESKEEFEQVIVKEENGRIVRLEDIARVELGAQSYTTRSYLGKNPGVALGVFQRPGSNAIEAADEVLARMEEFSEDFPAGLEYKVLYNPTEYVEQSLNEVYRTIIEAIILVVIVIVLFLQSFRASIIPILAIPISLIGTFAIMNLLGFSLNNLTLFGLVLAIGIVVDDAIVVVEDAARNIEEGMSPREAVHKTMDEVGAALVSMVLVLAGVFIPTAFLEGISGQFFRQFALTISTATLWSLVVSLTLTPALSALILKDESNVKRSGLLKPVDYLFGKFNSLMDRLSGKYASVVEKGVRRERSVLLVYLVLIGLAFFLFNRLPGGFIPPQDQGYFITVVQLPPGASLDRTDAVVQQATDKFLDIEGVENTIAFTGLSGATFTNAPNEAVIFLPLEDFSYREEHGIGFGPLLGQLNQTAAQIQEANVFVIPPPPVQGIGNAGGFKMMVQDRSGVGSKALDEATKKLAMAANQDPAIVNAFRTFGTNTPKIFLDVDRERAERLGVNVSDLFQTLNLMVGSSYVNDFNYLGRTYQVTAQADASYRSTPSDLLNLRVRNDQGGMVPLGSVSDVDQTTGAPRVPRFNLFPAAALSGEAAPGYSTGEALDQMEKLAAETLPQGISYEWTELAYQEKQVGNMAILVFILAVVFAFLILSAQYESWLLPLAIVLIVPMCVLSAAIGLGLMGQDVNVLTQIGLVVLVGLASKNAILIVEFAKQIEENQQVGRWEAAVQAAKIRLRPILMTAFAFILGMIPLLISTGAGSEMRFAIGLTEFAGMLGVTLLGLFLTPVFYVVVRSLAKDQRNTRPPTPAIESSTSEE</sequence>
<evidence type="ECO:0000256" key="5">
    <source>
        <dbReference type="ARBA" id="ARBA00022519"/>
    </source>
</evidence>
<feature type="transmembrane region" description="Helical" evidence="9">
    <location>
        <begin position="343"/>
        <end position="362"/>
    </location>
</feature>
<dbReference type="PROSITE" id="PS50156">
    <property type="entry name" value="SSD"/>
    <property type="match status" value="1"/>
</dbReference>
<keyword evidence="5" id="KW-0997">Cell inner membrane</keyword>
<dbReference type="NCBIfam" id="NF000282">
    <property type="entry name" value="RND_permease_1"/>
    <property type="match status" value="1"/>
</dbReference>
<dbReference type="InterPro" id="IPR000731">
    <property type="entry name" value="SSD"/>
</dbReference>
<feature type="transmembrane region" description="Helical" evidence="9">
    <location>
        <begin position="369"/>
        <end position="390"/>
    </location>
</feature>
<name>A0ABT3PIH0_9BACT</name>
<feature type="transmembrane region" description="Helical" evidence="9">
    <location>
        <begin position="980"/>
        <end position="1001"/>
    </location>
</feature>
<dbReference type="Pfam" id="PF00873">
    <property type="entry name" value="ACR_tran"/>
    <property type="match status" value="1"/>
</dbReference>
<keyword evidence="7 9" id="KW-1133">Transmembrane helix</keyword>
<evidence type="ECO:0000256" key="8">
    <source>
        <dbReference type="ARBA" id="ARBA00023136"/>
    </source>
</evidence>
<dbReference type="NCBIfam" id="TIGR00915">
    <property type="entry name" value="2A0602"/>
    <property type="match status" value="1"/>
</dbReference>
<feature type="transmembrane region" description="Helical" evidence="9">
    <location>
        <begin position="874"/>
        <end position="893"/>
    </location>
</feature>
<evidence type="ECO:0000256" key="3">
    <source>
        <dbReference type="ARBA" id="ARBA00022448"/>
    </source>
</evidence>
<dbReference type="SUPFAM" id="SSF82866">
    <property type="entry name" value="Multidrug efflux transporter AcrB transmembrane domain"/>
    <property type="match status" value="2"/>
</dbReference>
<evidence type="ECO:0000256" key="9">
    <source>
        <dbReference type="SAM" id="Phobius"/>
    </source>
</evidence>
<dbReference type="InterPro" id="IPR004764">
    <property type="entry name" value="MdtF-like"/>
</dbReference>
<dbReference type="InterPro" id="IPR027463">
    <property type="entry name" value="AcrB_DN_DC_subdom"/>
</dbReference>
<evidence type="ECO:0000313" key="12">
    <source>
        <dbReference type="Proteomes" id="UP001207918"/>
    </source>
</evidence>
<evidence type="ECO:0000256" key="1">
    <source>
        <dbReference type="ARBA" id="ARBA00004429"/>
    </source>
</evidence>
<keyword evidence="3" id="KW-0813">Transport</keyword>
<protein>
    <submittedName>
        <fullName evidence="11">Efflux RND transporter permease subunit</fullName>
    </submittedName>
</protein>
<feature type="transmembrane region" description="Helical" evidence="9">
    <location>
        <begin position="472"/>
        <end position="499"/>
    </location>
</feature>
<dbReference type="SUPFAM" id="SSF82714">
    <property type="entry name" value="Multidrug efflux transporter AcrB TolC docking domain, DN and DC subdomains"/>
    <property type="match status" value="2"/>
</dbReference>
<dbReference type="InterPro" id="IPR001036">
    <property type="entry name" value="Acrflvin-R"/>
</dbReference>
<evidence type="ECO:0000259" key="10">
    <source>
        <dbReference type="PROSITE" id="PS50156"/>
    </source>
</evidence>
<evidence type="ECO:0000256" key="6">
    <source>
        <dbReference type="ARBA" id="ARBA00022692"/>
    </source>
</evidence>
<dbReference type="Gene3D" id="1.20.1640.10">
    <property type="entry name" value="Multidrug efflux transporter AcrB transmembrane domain"/>
    <property type="match status" value="2"/>
</dbReference>
<dbReference type="Proteomes" id="UP001207918">
    <property type="component" value="Unassembled WGS sequence"/>
</dbReference>
<accession>A0ABT3PIH0</accession>
<dbReference type="PANTHER" id="PTHR32063:SF11">
    <property type="entry name" value="CATION OR DRUG EFFLUX SYSTEM PROTEIN"/>
    <property type="match status" value="1"/>
</dbReference>
<dbReference type="RefSeq" id="WP_265764212.1">
    <property type="nucleotide sequence ID" value="NZ_JAGGJA010000001.1"/>
</dbReference>
<dbReference type="EMBL" id="JAGGJA010000001">
    <property type="protein sequence ID" value="MCW9705548.1"/>
    <property type="molecule type" value="Genomic_DNA"/>
</dbReference>
<comment type="subcellular location">
    <subcellularLocation>
        <location evidence="1">Cell inner membrane</location>
        <topology evidence="1">Multi-pass membrane protein</topology>
    </subcellularLocation>
</comment>
<evidence type="ECO:0000256" key="2">
    <source>
        <dbReference type="ARBA" id="ARBA00010942"/>
    </source>
</evidence>
<reference evidence="11 12" key="1">
    <citation type="submission" date="2021-03" db="EMBL/GenBank/DDBJ databases">
        <title>Aliifodinibius sp. nov., a new bacterium isolated from saline soil.</title>
        <authorList>
            <person name="Galisteo C."/>
            <person name="De La Haba R."/>
            <person name="Sanchez-Porro C."/>
            <person name="Ventosa A."/>
        </authorList>
    </citation>
    <scope>NUCLEOTIDE SEQUENCE [LARGE SCALE GENOMIC DNA]</scope>
    <source>
        <strain evidence="11 12">1BSP15-2V2</strain>
    </source>
</reference>
<feature type="transmembrane region" description="Helical" evidence="9">
    <location>
        <begin position="930"/>
        <end position="951"/>
    </location>
</feature>
<comment type="caution">
    <text evidence="11">The sequence shown here is derived from an EMBL/GenBank/DDBJ whole genome shotgun (WGS) entry which is preliminary data.</text>
</comment>
<feature type="transmembrane region" description="Helical" evidence="9">
    <location>
        <begin position="440"/>
        <end position="460"/>
    </location>
</feature>
<feature type="transmembrane region" description="Helical" evidence="9">
    <location>
        <begin position="547"/>
        <end position="564"/>
    </location>
</feature>
<feature type="transmembrane region" description="Helical" evidence="9">
    <location>
        <begin position="1013"/>
        <end position="1034"/>
    </location>
</feature>
<dbReference type="Gene3D" id="3.30.2090.10">
    <property type="entry name" value="Multidrug efflux transporter AcrB TolC docking domain, DN and DC subdomains"/>
    <property type="match status" value="2"/>
</dbReference>
<evidence type="ECO:0000256" key="7">
    <source>
        <dbReference type="ARBA" id="ARBA00022989"/>
    </source>
</evidence>
<gene>
    <name evidence="11" type="ORF">J6I44_01715</name>
</gene>
<evidence type="ECO:0000256" key="4">
    <source>
        <dbReference type="ARBA" id="ARBA00022475"/>
    </source>
</evidence>
<feature type="transmembrane region" description="Helical" evidence="9">
    <location>
        <begin position="12"/>
        <end position="32"/>
    </location>
</feature>
<dbReference type="Gene3D" id="3.30.70.1430">
    <property type="entry name" value="Multidrug efflux transporter AcrB pore domain"/>
    <property type="match status" value="2"/>
</dbReference>
<keyword evidence="4" id="KW-1003">Cell membrane</keyword>
<keyword evidence="8 9" id="KW-0472">Membrane</keyword>
<comment type="similarity">
    <text evidence="2">Belongs to the resistance-nodulation-cell division (RND) (TC 2.A.6) family.</text>
</comment>
<feature type="transmembrane region" description="Helical" evidence="9">
    <location>
        <begin position="900"/>
        <end position="924"/>
    </location>
</feature>
<dbReference type="Gene3D" id="3.30.70.1320">
    <property type="entry name" value="Multidrug efflux transporter AcrB pore domain like"/>
    <property type="match status" value="1"/>
</dbReference>
<dbReference type="PANTHER" id="PTHR32063">
    <property type="match status" value="1"/>
</dbReference>
<organism evidence="11 12">
    <name type="scientific">Fodinibius salsisoli</name>
    <dbReference type="NCBI Taxonomy" id="2820877"/>
    <lineage>
        <taxon>Bacteria</taxon>
        <taxon>Pseudomonadati</taxon>
        <taxon>Balneolota</taxon>
        <taxon>Balneolia</taxon>
        <taxon>Balneolales</taxon>
        <taxon>Balneolaceae</taxon>
        <taxon>Fodinibius</taxon>
    </lineage>
</organism>
<proteinExistence type="inferred from homology"/>
<evidence type="ECO:0000313" key="11">
    <source>
        <dbReference type="EMBL" id="MCW9705548.1"/>
    </source>
</evidence>
<dbReference type="PRINTS" id="PR00702">
    <property type="entry name" value="ACRIFLAVINRP"/>
</dbReference>
<keyword evidence="12" id="KW-1185">Reference proteome</keyword>
<dbReference type="Gene3D" id="3.30.70.1440">
    <property type="entry name" value="Multidrug efflux transporter AcrB pore domain"/>
    <property type="match status" value="1"/>
</dbReference>
<feature type="domain" description="SSD" evidence="10">
    <location>
        <begin position="368"/>
        <end position="497"/>
    </location>
</feature>
<dbReference type="SUPFAM" id="SSF82693">
    <property type="entry name" value="Multidrug efflux transporter AcrB pore domain, PN1, PN2, PC1 and PC2 subdomains"/>
    <property type="match status" value="4"/>
</dbReference>
<feature type="transmembrane region" description="Helical" evidence="9">
    <location>
        <begin position="396"/>
        <end position="419"/>
    </location>
</feature>